<feature type="region of interest" description="Disordered" evidence="1">
    <location>
        <begin position="271"/>
        <end position="306"/>
    </location>
</feature>
<feature type="compositionally biased region" description="Basic and acidic residues" evidence="1">
    <location>
        <begin position="25"/>
        <end position="35"/>
    </location>
</feature>
<comment type="caution">
    <text evidence="4">The sequence shown here is derived from an EMBL/GenBank/DDBJ whole genome shotgun (WGS) entry which is preliminary data.</text>
</comment>
<dbReference type="Proteomes" id="UP000250006">
    <property type="component" value="Unassembled WGS sequence"/>
</dbReference>
<keyword evidence="2" id="KW-0812">Transmembrane</keyword>
<sequence length="472" mass="49097">MRGTSWRSKLCGAGGSPARSLPQAPHDHKNPEHRSPPLAAQAQPPDYTCTVSARAPGKSVTLALCLPPSPSGLPVSHPAHRPIAIKRIRRALGWAIVGVFSALGVLSLWPDLLTPISPSLRLSTSYPFAQMLALRSGLLVGIGVIALILLTSAAVRFYRKEGGHRTLTLAIVLALVAVSHGVVLAQRGLSGSQPTKASAVADPTAWDGTVTVLSFNTLYEGTSVVTLAQTIRDLSPEVIVLLETGPEYGQQLAELLQEDGHAFSVFTATTAQPTDAEATTTPTPEATATPTPSKAGAKKKKHHGTAEETTVLVSAALGNYEQKPAPANLGFGAVMLSPTGDSVTGKLRPTILGVHTLPPVGNYMAPWRDQLTKVAAQCQAGTMPAGLIMAGDLNATLDNGPLRQLGACADAGVQAGIGGLATWPTSSHTQLLGASIDHVLIDQASWRARAGSIMDLPGSDHRAVMVDLEPTS</sequence>
<reference evidence="4 5" key="1">
    <citation type="submission" date="2018-06" db="EMBL/GenBank/DDBJ databases">
        <authorList>
            <consortium name="Pathogen Informatics"/>
            <person name="Doyle S."/>
        </authorList>
    </citation>
    <scope>NUCLEOTIDE SEQUENCE [LARGE SCALE GENOMIC DNA]</scope>
    <source>
        <strain evidence="4 5">NCTC11535</strain>
    </source>
</reference>
<feature type="transmembrane region" description="Helical" evidence="2">
    <location>
        <begin position="91"/>
        <end position="112"/>
    </location>
</feature>
<evidence type="ECO:0000256" key="2">
    <source>
        <dbReference type="SAM" id="Phobius"/>
    </source>
</evidence>
<evidence type="ECO:0000313" key="4">
    <source>
        <dbReference type="EMBL" id="SPT53605.1"/>
    </source>
</evidence>
<feature type="transmembrane region" description="Helical" evidence="2">
    <location>
        <begin position="167"/>
        <end position="185"/>
    </location>
</feature>
<proteinExistence type="predicted"/>
<feature type="transmembrane region" description="Helical" evidence="2">
    <location>
        <begin position="132"/>
        <end position="155"/>
    </location>
</feature>
<evidence type="ECO:0000313" key="5">
    <source>
        <dbReference type="Proteomes" id="UP000250006"/>
    </source>
</evidence>
<feature type="region of interest" description="Disordered" evidence="1">
    <location>
        <begin position="1"/>
        <end position="46"/>
    </location>
</feature>
<keyword evidence="2" id="KW-0472">Membrane</keyword>
<gene>
    <name evidence="4" type="ORF">NCTC11535_01276</name>
</gene>
<feature type="compositionally biased region" description="Low complexity" evidence="1">
    <location>
        <begin position="271"/>
        <end position="295"/>
    </location>
</feature>
<evidence type="ECO:0000256" key="1">
    <source>
        <dbReference type="SAM" id="MobiDB-lite"/>
    </source>
</evidence>
<feature type="domain" description="Endonuclease/exonuclease/phosphatase" evidence="3">
    <location>
        <begin position="213"/>
        <end position="461"/>
    </location>
</feature>
<dbReference type="Gene3D" id="3.60.10.10">
    <property type="entry name" value="Endonuclease/exonuclease/phosphatase"/>
    <property type="match status" value="1"/>
</dbReference>
<dbReference type="InterPro" id="IPR036691">
    <property type="entry name" value="Endo/exonu/phosph_ase_sf"/>
</dbReference>
<name>A0ABY1VNI2_9ACTO</name>
<organism evidence="4 5">
    <name type="scientific">Actinomyces bovis</name>
    <dbReference type="NCBI Taxonomy" id="1658"/>
    <lineage>
        <taxon>Bacteria</taxon>
        <taxon>Bacillati</taxon>
        <taxon>Actinomycetota</taxon>
        <taxon>Actinomycetes</taxon>
        <taxon>Actinomycetales</taxon>
        <taxon>Actinomycetaceae</taxon>
        <taxon>Actinomyces</taxon>
    </lineage>
</organism>
<dbReference type="Pfam" id="PF03372">
    <property type="entry name" value="Exo_endo_phos"/>
    <property type="match status" value="1"/>
</dbReference>
<protein>
    <submittedName>
        <fullName evidence="4">Uncharacterized protein conserved in bacteria</fullName>
    </submittedName>
</protein>
<dbReference type="SUPFAM" id="SSF56219">
    <property type="entry name" value="DNase I-like"/>
    <property type="match status" value="1"/>
</dbReference>
<evidence type="ECO:0000259" key="3">
    <source>
        <dbReference type="Pfam" id="PF03372"/>
    </source>
</evidence>
<dbReference type="EMBL" id="UAPQ01000007">
    <property type="protein sequence ID" value="SPT53605.1"/>
    <property type="molecule type" value="Genomic_DNA"/>
</dbReference>
<accession>A0ABY1VNI2</accession>
<keyword evidence="5" id="KW-1185">Reference proteome</keyword>
<keyword evidence="2" id="KW-1133">Transmembrane helix</keyword>
<dbReference type="InterPro" id="IPR005135">
    <property type="entry name" value="Endo/exonuclease/phosphatase"/>
</dbReference>